<dbReference type="EMBL" id="KN847497">
    <property type="protein sequence ID" value="KIW12911.1"/>
    <property type="molecule type" value="Genomic_DNA"/>
</dbReference>
<dbReference type="VEuPathDB" id="FungiDB:PV08_08098"/>
<feature type="compositionally biased region" description="Polar residues" evidence="1">
    <location>
        <begin position="22"/>
        <end position="38"/>
    </location>
</feature>
<protein>
    <submittedName>
        <fullName evidence="2">Uncharacterized protein</fullName>
    </submittedName>
</protein>
<dbReference type="RefSeq" id="XP_016233127.1">
    <property type="nucleotide sequence ID" value="XM_016382424.1"/>
</dbReference>
<dbReference type="Proteomes" id="UP000053328">
    <property type="component" value="Unassembled WGS sequence"/>
</dbReference>
<feature type="compositionally biased region" description="Basic and acidic residues" evidence="1">
    <location>
        <begin position="131"/>
        <end position="142"/>
    </location>
</feature>
<evidence type="ECO:0000313" key="3">
    <source>
        <dbReference type="Proteomes" id="UP000053328"/>
    </source>
</evidence>
<feature type="compositionally biased region" description="Polar residues" evidence="1">
    <location>
        <begin position="62"/>
        <end position="85"/>
    </location>
</feature>
<proteinExistence type="predicted"/>
<dbReference type="AlphaFoldDB" id="A0A0D1YD80"/>
<organism evidence="2 3">
    <name type="scientific">Exophiala spinifera</name>
    <dbReference type="NCBI Taxonomy" id="91928"/>
    <lineage>
        <taxon>Eukaryota</taxon>
        <taxon>Fungi</taxon>
        <taxon>Dikarya</taxon>
        <taxon>Ascomycota</taxon>
        <taxon>Pezizomycotina</taxon>
        <taxon>Eurotiomycetes</taxon>
        <taxon>Chaetothyriomycetidae</taxon>
        <taxon>Chaetothyriales</taxon>
        <taxon>Herpotrichiellaceae</taxon>
        <taxon>Exophiala</taxon>
    </lineage>
</organism>
<dbReference type="InterPro" id="IPR011990">
    <property type="entry name" value="TPR-like_helical_dom_sf"/>
</dbReference>
<dbReference type="Gene3D" id="1.25.40.10">
    <property type="entry name" value="Tetratricopeptide repeat domain"/>
    <property type="match status" value="1"/>
</dbReference>
<feature type="compositionally biased region" description="Polar residues" evidence="1">
    <location>
        <begin position="97"/>
        <end position="110"/>
    </location>
</feature>
<gene>
    <name evidence="2" type="ORF">PV08_08098</name>
</gene>
<dbReference type="OrthoDB" id="4120459at2759"/>
<sequence length="597" mass="64931">MPPRQDGPPKTFTFITGDPRSKQNITQIRRHAGQSSAAKASYLGGIPSARPSPPPNPQQSADTVQTQLSDNGYQHQPGRHSSSISAEAATPRIRISSPDTVSKSQDTCASQVRRLTIDDLVNAVPDQNDNSDSRREVSESSPRRGNARGQTVQQSEGAVLTATPGHPHRKDHPSTSQDRSHRSWNKASSSRRPASKGVFRAIPNVSKRHKHSLAASSLVSWRCGPSPNFLIPLSRDESHIARVLQKTSEFYISSFESTWLPLLHHNSSVFDGISTIENFSGSISTAASLISINHIEPATRILNRIVSDLQSLLTIEHPQLYYVLAELSLDTSDTGIGRLRAELKTLASGMADSALGRHHPIAELLRLRLTPAVSTRLRELIQRKVRSLYATFFTSTSYQAIGQSYFLARLLSHLNQPNEAMEILAWFIRTSEVSFGSQSLMPVTGLLELAKVHLSQAQLTDTHMTDTSPAPDSTLRAEELASDALNRTLGLDPSNTVPPLSTTIVHARIGCLRTLGRVHLMRQNFATATQYYSEAVRIGGEQLGPDVPAVQLALADLVGASDLAMKADMHIGSTVMGPHSSAALLQELSSINITAVL</sequence>
<dbReference type="HOGENOM" id="CLU_029369_0_0_1"/>
<accession>A0A0D1YD80</accession>
<keyword evidence="3" id="KW-1185">Reference proteome</keyword>
<reference evidence="2 3" key="1">
    <citation type="submission" date="2015-01" db="EMBL/GenBank/DDBJ databases">
        <title>The Genome Sequence of Exophiala spinifera CBS89968.</title>
        <authorList>
            <consortium name="The Broad Institute Genomics Platform"/>
            <person name="Cuomo C."/>
            <person name="de Hoog S."/>
            <person name="Gorbushina A."/>
            <person name="Stielow B."/>
            <person name="Teixiera M."/>
            <person name="Abouelleil A."/>
            <person name="Chapman S.B."/>
            <person name="Priest M."/>
            <person name="Young S.K."/>
            <person name="Wortman J."/>
            <person name="Nusbaum C."/>
            <person name="Birren B."/>
        </authorList>
    </citation>
    <scope>NUCLEOTIDE SEQUENCE [LARGE SCALE GENOMIC DNA]</scope>
    <source>
        <strain evidence="2 3">CBS 89968</strain>
    </source>
</reference>
<feature type="region of interest" description="Disordered" evidence="1">
    <location>
        <begin position="1"/>
        <end position="199"/>
    </location>
</feature>
<name>A0A0D1YD80_9EURO</name>
<dbReference type="GeneID" id="27335181"/>
<evidence type="ECO:0000256" key="1">
    <source>
        <dbReference type="SAM" id="MobiDB-lite"/>
    </source>
</evidence>
<evidence type="ECO:0000313" key="2">
    <source>
        <dbReference type="EMBL" id="KIW12911.1"/>
    </source>
</evidence>